<dbReference type="OrthoDB" id="9814800at2"/>
<dbReference type="RefSeq" id="WP_146447683.1">
    <property type="nucleotide sequence ID" value="NZ_SJPS01000001.1"/>
</dbReference>
<dbReference type="AlphaFoldDB" id="A0A5C6CYJ5"/>
<protein>
    <submittedName>
        <fullName evidence="1">Uncharacterized protein</fullName>
    </submittedName>
</protein>
<keyword evidence="2" id="KW-1185">Reference proteome</keyword>
<dbReference type="Proteomes" id="UP000318437">
    <property type="component" value="Unassembled WGS sequence"/>
</dbReference>
<gene>
    <name evidence="1" type="ORF">Pla144_04710</name>
</gene>
<comment type="caution">
    <text evidence="1">The sequence shown here is derived from an EMBL/GenBank/DDBJ whole genome shotgun (WGS) entry which is preliminary data.</text>
</comment>
<reference evidence="1 2" key="1">
    <citation type="submission" date="2019-02" db="EMBL/GenBank/DDBJ databases">
        <title>Deep-cultivation of Planctomycetes and their phenomic and genomic characterization uncovers novel biology.</title>
        <authorList>
            <person name="Wiegand S."/>
            <person name="Jogler M."/>
            <person name="Boedeker C."/>
            <person name="Pinto D."/>
            <person name="Vollmers J."/>
            <person name="Rivas-Marin E."/>
            <person name="Kohn T."/>
            <person name="Peeters S.H."/>
            <person name="Heuer A."/>
            <person name="Rast P."/>
            <person name="Oberbeckmann S."/>
            <person name="Bunk B."/>
            <person name="Jeske O."/>
            <person name="Meyerdierks A."/>
            <person name="Storesund J.E."/>
            <person name="Kallscheuer N."/>
            <person name="Luecker S."/>
            <person name="Lage O.M."/>
            <person name="Pohl T."/>
            <person name="Merkel B.J."/>
            <person name="Hornburger P."/>
            <person name="Mueller R.-W."/>
            <person name="Bruemmer F."/>
            <person name="Labrenz M."/>
            <person name="Spormann A.M."/>
            <person name="Op Den Camp H."/>
            <person name="Overmann J."/>
            <person name="Amann R."/>
            <person name="Jetten M.S.M."/>
            <person name="Mascher T."/>
            <person name="Medema M.H."/>
            <person name="Devos D.P."/>
            <person name="Kaster A.-K."/>
            <person name="Ovreas L."/>
            <person name="Rohde M."/>
            <person name="Galperin M.Y."/>
            <person name="Jogler C."/>
        </authorList>
    </citation>
    <scope>NUCLEOTIDE SEQUENCE [LARGE SCALE GENOMIC DNA]</scope>
    <source>
        <strain evidence="1 2">Pla144</strain>
    </source>
</reference>
<dbReference type="EMBL" id="SJPS01000001">
    <property type="protein sequence ID" value="TWU29692.1"/>
    <property type="molecule type" value="Genomic_DNA"/>
</dbReference>
<organism evidence="1 2">
    <name type="scientific">Bythopirellula polymerisocia</name>
    <dbReference type="NCBI Taxonomy" id="2528003"/>
    <lineage>
        <taxon>Bacteria</taxon>
        <taxon>Pseudomonadati</taxon>
        <taxon>Planctomycetota</taxon>
        <taxon>Planctomycetia</taxon>
        <taxon>Pirellulales</taxon>
        <taxon>Lacipirellulaceae</taxon>
        <taxon>Bythopirellula</taxon>
    </lineage>
</organism>
<name>A0A5C6CYJ5_9BACT</name>
<accession>A0A5C6CYJ5</accession>
<sequence>MIVDVEKPTKPFVDQIFIANGKICDLHDVKLGITNASAFAYLADREHGMHVLQLTSADTPGIAGLSPRPYPRLIATRKLAMGRRWR</sequence>
<proteinExistence type="predicted"/>
<evidence type="ECO:0000313" key="1">
    <source>
        <dbReference type="EMBL" id="TWU29692.1"/>
    </source>
</evidence>
<evidence type="ECO:0000313" key="2">
    <source>
        <dbReference type="Proteomes" id="UP000318437"/>
    </source>
</evidence>